<reference evidence="3 4" key="1">
    <citation type="submission" date="2019-02" db="EMBL/GenBank/DDBJ databases">
        <title>Deep-cultivation of Planctomycetes and their phenomic and genomic characterization uncovers novel biology.</title>
        <authorList>
            <person name="Wiegand S."/>
            <person name="Jogler M."/>
            <person name="Boedeker C."/>
            <person name="Pinto D."/>
            <person name="Vollmers J."/>
            <person name="Rivas-Marin E."/>
            <person name="Kohn T."/>
            <person name="Peeters S.H."/>
            <person name="Heuer A."/>
            <person name="Rast P."/>
            <person name="Oberbeckmann S."/>
            <person name="Bunk B."/>
            <person name="Jeske O."/>
            <person name="Meyerdierks A."/>
            <person name="Storesund J.E."/>
            <person name="Kallscheuer N."/>
            <person name="Luecker S."/>
            <person name="Lage O.M."/>
            <person name="Pohl T."/>
            <person name="Merkel B.J."/>
            <person name="Hornburger P."/>
            <person name="Mueller R.-W."/>
            <person name="Bruemmer F."/>
            <person name="Labrenz M."/>
            <person name="Spormann A.M."/>
            <person name="Op Den Camp H."/>
            <person name="Overmann J."/>
            <person name="Amann R."/>
            <person name="Jetten M.S.M."/>
            <person name="Mascher T."/>
            <person name="Medema M.H."/>
            <person name="Devos D.P."/>
            <person name="Kaster A.-K."/>
            <person name="Ovreas L."/>
            <person name="Rohde M."/>
            <person name="Galperin M.Y."/>
            <person name="Jogler C."/>
        </authorList>
    </citation>
    <scope>NUCLEOTIDE SEQUENCE [LARGE SCALE GENOMIC DNA]</scope>
    <source>
        <strain evidence="3 4">Pla111</strain>
    </source>
</reference>
<dbReference type="Pfam" id="PF25881">
    <property type="entry name" value="HH_YBHG"/>
    <property type="match status" value="1"/>
</dbReference>
<gene>
    <name evidence="3" type="primary">mdtN</name>
    <name evidence="3" type="ORF">Pla111_10250</name>
</gene>
<dbReference type="Gene3D" id="1.10.287.470">
    <property type="entry name" value="Helix hairpin bin"/>
    <property type="match status" value="1"/>
</dbReference>
<organism evidence="3 4">
    <name type="scientific">Botrimarina hoheduenensis</name>
    <dbReference type="NCBI Taxonomy" id="2528000"/>
    <lineage>
        <taxon>Bacteria</taxon>
        <taxon>Pseudomonadati</taxon>
        <taxon>Planctomycetota</taxon>
        <taxon>Planctomycetia</taxon>
        <taxon>Pirellulales</taxon>
        <taxon>Lacipirellulaceae</taxon>
        <taxon>Botrimarina</taxon>
    </lineage>
</organism>
<evidence type="ECO:0000313" key="3">
    <source>
        <dbReference type="EMBL" id="TWT47411.1"/>
    </source>
</evidence>
<evidence type="ECO:0000256" key="1">
    <source>
        <dbReference type="ARBA" id="ARBA00009477"/>
    </source>
</evidence>
<dbReference type="Gene3D" id="2.40.420.20">
    <property type="match status" value="1"/>
</dbReference>
<comment type="similarity">
    <text evidence="1">Belongs to the membrane fusion protein (MFP) (TC 8.A.1) family.</text>
</comment>
<proteinExistence type="inferred from homology"/>
<dbReference type="AlphaFoldDB" id="A0A5C5WBK1"/>
<dbReference type="NCBIfam" id="TIGR01730">
    <property type="entry name" value="RND_mfp"/>
    <property type="match status" value="1"/>
</dbReference>
<dbReference type="PANTHER" id="PTHR30469">
    <property type="entry name" value="MULTIDRUG RESISTANCE PROTEIN MDTA"/>
    <property type="match status" value="1"/>
</dbReference>
<sequence>MISLRESQPRVVHFFARCLTLRQTLTLRINRAPAVLAFAGAVLLLRTNTAESTPPPNVLPVQVAPAEEVDTLLRKRVYTGTLVAARRSALSFETAGKIVELVADEGDRVEAGQILGRLDTRRLEALRAQSQAELVESAARLREFIAGPRTQTIAAAEAEVRNLAAQRDVAQRNLERRAQLVASRAISREEYDEMLFEFRAAEARVDVAQKTLDELIAGTRQEQIDAQQARTQALEAVVADTRHRLEDAVLRAPFAGQIVKRNLDEGTVVALGEPVFELIEAAALEAWIGAPPRAVATLTPGAAMRVEIDNEEYEAVVQSIRPELDPQTRTQNVVLRIPRDPRLVAGQVVRAAIVQPIAMRGFWTPTASLTPRRRGLWAVYVVAAGRVEPRDVEVIETDGDRSFIRGTLAPGEPVIAEGAHRIVAGQAVTIASERPAVTATTKPR</sequence>
<dbReference type="EMBL" id="SJPH01000002">
    <property type="protein sequence ID" value="TWT47411.1"/>
    <property type="molecule type" value="Genomic_DNA"/>
</dbReference>
<dbReference type="OrthoDB" id="266524at2"/>
<protein>
    <submittedName>
        <fullName evidence="3">Multidrug resistance protein MdtN</fullName>
    </submittedName>
</protein>
<name>A0A5C5WBK1_9BACT</name>
<dbReference type="SUPFAM" id="SSF111369">
    <property type="entry name" value="HlyD-like secretion proteins"/>
    <property type="match status" value="3"/>
</dbReference>
<keyword evidence="4" id="KW-1185">Reference proteome</keyword>
<dbReference type="Proteomes" id="UP000318995">
    <property type="component" value="Unassembled WGS sequence"/>
</dbReference>
<dbReference type="Gene3D" id="2.40.30.170">
    <property type="match status" value="1"/>
</dbReference>
<dbReference type="PANTHER" id="PTHR30469:SF11">
    <property type="entry name" value="BLL4320 PROTEIN"/>
    <property type="match status" value="1"/>
</dbReference>
<accession>A0A5C5WBK1</accession>
<dbReference type="InterPro" id="IPR059052">
    <property type="entry name" value="HH_YbhG-like"/>
</dbReference>
<feature type="domain" description="YbhG-like alpha-helical hairpin" evidence="2">
    <location>
        <begin position="119"/>
        <end position="245"/>
    </location>
</feature>
<comment type="caution">
    <text evidence="3">The sequence shown here is derived from an EMBL/GenBank/DDBJ whole genome shotgun (WGS) entry which is preliminary data.</text>
</comment>
<evidence type="ECO:0000259" key="2">
    <source>
        <dbReference type="Pfam" id="PF25881"/>
    </source>
</evidence>
<dbReference type="GO" id="GO:1990281">
    <property type="term" value="C:efflux pump complex"/>
    <property type="evidence" value="ECO:0007669"/>
    <property type="project" value="TreeGrafter"/>
</dbReference>
<dbReference type="Gene3D" id="2.40.50.100">
    <property type="match status" value="1"/>
</dbReference>
<dbReference type="GO" id="GO:0015562">
    <property type="term" value="F:efflux transmembrane transporter activity"/>
    <property type="evidence" value="ECO:0007669"/>
    <property type="project" value="TreeGrafter"/>
</dbReference>
<dbReference type="InterPro" id="IPR006143">
    <property type="entry name" value="RND_pump_MFP"/>
</dbReference>
<evidence type="ECO:0000313" key="4">
    <source>
        <dbReference type="Proteomes" id="UP000318995"/>
    </source>
</evidence>